<evidence type="ECO:0000313" key="1">
    <source>
        <dbReference type="EMBL" id="QRC94531.1"/>
    </source>
</evidence>
<dbReference type="EMBL" id="CP069026">
    <property type="protein sequence ID" value="QRC94531.1"/>
    <property type="molecule type" value="Genomic_DNA"/>
</dbReference>
<accession>A0A7U2HZN7</accession>
<proteinExistence type="predicted"/>
<organism evidence="1 2">
    <name type="scientific">Phaeosphaeria nodorum (strain SN15 / ATCC MYA-4574 / FGSC 10173)</name>
    <name type="common">Glume blotch fungus</name>
    <name type="synonym">Parastagonospora nodorum</name>
    <dbReference type="NCBI Taxonomy" id="321614"/>
    <lineage>
        <taxon>Eukaryota</taxon>
        <taxon>Fungi</taxon>
        <taxon>Dikarya</taxon>
        <taxon>Ascomycota</taxon>
        <taxon>Pezizomycotina</taxon>
        <taxon>Dothideomycetes</taxon>
        <taxon>Pleosporomycetidae</taxon>
        <taxon>Pleosporales</taxon>
        <taxon>Pleosporineae</taxon>
        <taxon>Phaeosphaeriaceae</taxon>
        <taxon>Parastagonospora</taxon>
    </lineage>
</organism>
<reference evidence="2" key="1">
    <citation type="journal article" date="2021" name="BMC Genomics">
        <title>Chromosome-level genome assembly and manually-curated proteome of model necrotroph Parastagonospora nodorum Sn15 reveals a genome-wide trove of candidate effector homologs, and redundancy of virulence-related functions within an accessory chromosome.</title>
        <authorList>
            <person name="Bertazzoni S."/>
            <person name="Jones D.A.B."/>
            <person name="Phan H.T."/>
            <person name="Tan K.-C."/>
            <person name="Hane J.K."/>
        </authorList>
    </citation>
    <scope>NUCLEOTIDE SEQUENCE [LARGE SCALE GENOMIC DNA]</scope>
    <source>
        <strain evidence="2">SN15 / ATCC MYA-4574 / FGSC 10173)</strain>
    </source>
</reference>
<evidence type="ECO:0000313" key="2">
    <source>
        <dbReference type="Proteomes" id="UP000663193"/>
    </source>
</evidence>
<dbReference type="AlphaFoldDB" id="A0A7U2HZN7"/>
<gene>
    <name evidence="1" type="ORF">JI435_406000</name>
</gene>
<dbReference type="Proteomes" id="UP000663193">
    <property type="component" value="Chromosome 4"/>
</dbReference>
<dbReference type="VEuPathDB" id="FungiDB:JI435_406000"/>
<sequence>MQSGAMSPEAPKHGLTSPMKVRIAALLSSPWQTPQVCCPFIGYLLSQTANKPPCFLSSTLHPGCQTDINL</sequence>
<keyword evidence="2" id="KW-1185">Reference proteome</keyword>
<protein>
    <submittedName>
        <fullName evidence="1">Uncharacterized protein</fullName>
    </submittedName>
</protein>
<name>A0A7U2HZN7_PHANO</name>